<dbReference type="Proteomes" id="UP000077755">
    <property type="component" value="Chromosome 1"/>
</dbReference>
<gene>
    <name evidence="1" type="ORF">DCAR_0104434</name>
</gene>
<keyword evidence="2" id="KW-1185">Reference proteome</keyword>
<protein>
    <submittedName>
        <fullName evidence="1">Uncharacterized protein</fullName>
    </submittedName>
</protein>
<dbReference type="AlphaFoldDB" id="A0A166IUB3"/>
<dbReference type="Gramene" id="KZN11498">
    <property type="protein sequence ID" value="KZN11498"/>
    <property type="gene ID" value="DCAR_004154"/>
</dbReference>
<dbReference type="EMBL" id="CP093343">
    <property type="protein sequence ID" value="WOG85246.1"/>
    <property type="molecule type" value="Genomic_DNA"/>
</dbReference>
<organism evidence="1 2">
    <name type="scientific">Daucus carota subsp. sativus</name>
    <name type="common">Carrot</name>
    <dbReference type="NCBI Taxonomy" id="79200"/>
    <lineage>
        <taxon>Eukaryota</taxon>
        <taxon>Viridiplantae</taxon>
        <taxon>Streptophyta</taxon>
        <taxon>Embryophyta</taxon>
        <taxon>Tracheophyta</taxon>
        <taxon>Spermatophyta</taxon>
        <taxon>Magnoliopsida</taxon>
        <taxon>eudicotyledons</taxon>
        <taxon>Gunneridae</taxon>
        <taxon>Pentapetalae</taxon>
        <taxon>asterids</taxon>
        <taxon>campanulids</taxon>
        <taxon>Apiales</taxon>
        <taxon>Apiaceae</taxon>
        <taxon>Apioideae</taxon>
        <taxon>Scandiceae</taxon>
        <taxon>Daucinae</taxon>
        <taxon>Daucus</taxon>
        <taxon>Daucus sect. Daucus</taxon>
    </lineage>
</organism>
<name>A0A166IUB3_DAUCS</name>
<evidence type="ECO:0000313" key="2">
    <source>
        <dbReference type="Proteomes" id="UP000077755"/>
    </source>
</evidence>
<reference evidence="1" key="2">
    <citation type="submission" date="2022-03" db="EMBL/GenBank/DDBJ databases">
        <title>Draft title - Genomic analysis of global carrot germplasm unveils the trajectory of domestication and the origin of high carotenoid orange carrot.</title>
        <authorList>
            <person name="Iorizzo M."/>
            <person name="Ellison S."/>
            <person name="Senalik D."/>
            <person name="Macko-Podgorni A."/>
            <person name="Grzebelus D."/>
            <person name="Bostan H."/>
            <person name="Rolling W."/>
            <person name="Curaba J."/>
            <person name="Simon P."/>
        </authorList>
    </citation>
    <scope>NUCLEOTIDE SEQUENCE</scope>
    <source>
        <tissue evidence="1">Leaf</tissue>
    </source>
</reference>
<reference evidence="1" key="1">
    <citation type="journal article" date="2016" name="Nat. Genet.">
        <title>A high-quality carrot genome assembly provides new insights into carotenoid accumulation and asterid genome evolution.</title>
        <authorList>
            <person name="Iorizzo M."/>
            <person name="Ellison S."/>
            <person name="Senalik D."/>
            <person name="Zeng P."/>
            <person name="Satapoomin P."/>
            <person name="Huang J."/>
            <person name="Bowman M."/>
            <person name="Iovene M."/>
            <person name="Sanseverino W."/>
            <person name="Cavagnaro P."/>
            <person name="Yildiz M."/>
            <person name="Macko-Podgorni A."/>
            <person name="Moranska E."/>
            <person name="Grzebelus E."/>
            <person name="Grzebelus D."/>
            <person name="Ashrafi H."/>
            <person name="Zheng Z."/>
            <person name="Cheng S."/>
            <person name="Spooner D."/>
            <person name="Van Deynze A."/>
            <person name="Simon P."/>
        </authorList>
    </citation>
    <scope>NUCLEOTIDE SEQUENCE</scope>
    <source>
        <tissue evidence="1">Leaf</tissue>
    </source>
</reference>
<sequence length="59" mass="6382">MYLLLLAITIGCASSARILEEAEFPVNQQAAYDPPEIDDLEEAPVAGALLNCQVGRYQS</sequence>
<accession>A0A166IUB3</accession>
<evidence type="ECO:0000313" key="1">
    <source>
        <dbReference type="EMBL" id="WOG85246.1"/>
    </source>
</evidence>
<proteinExistence type="predicted"/>